<comment type="subcellular location">
    <subcellularLocation>
        <location evidence="8">Cytoplasm</location>
    </subcellularLocation>
</comment>
<keyword evidence="7 8" id="KW-0067">ATP-binding</keyword>
<proteinExistence type="inferred from homology"/>
<dbReference type="Pfam" id="PF00696">
    <property type="entry name" value="AA_kinase"/>
    <property type="match status" value="1"/>
</dbReference>
<feature type="binding site" evidence="8">
    <location>
        <position position="50"/>
    </location>
    <ligand>
        <name>substrate</name>
    </ligand>
</feature>
<gene>
    <name evidence="8" type="primary">proB</name>
    <name evidence="10" type="ORF">NT6N_39480</name>
</gene>
<dbReference type="GO" id="GO:0005524">
    <property type="term" value="F:ATP binding"/>
    <property type="evidence" value="ECO:0007669"/>
    <property type="project" value="UniProtKB-KW"/>
</dbReference>
<dbReference type="InterPro" id="IPR001057">
    <property type="entry name" value="Glu/AcGlu_kinase"/>
</dbReference>
<comment type="similarity">
    <text evidence="8">Belongs to the glutamate 5-kinase family.</text>
</comment>
<dbReference type="KEGG" id="osu:NT6N_39480"/>
<evidence type="ECO:0000256" key="6">
    <source>
        <dbReference type="ARBA" id="ARBA00022777"/>
    </source>
</evidence>
<keyword evidence="3 8" id="KW-0641">Proline biosynthesis</keyword>
<dbReference type="InterPro" id="IPR001048">
    <property type="entry name" value="Asp/Glu/Uridylate_kinase"/>
</dbReference>
<comment type="function">
    <text evidence="8">Catalyzes the transfer of a phosphate group to glutamate to form L-glutamate 5-phosphate.</text>
</comment>
<dbReference type="PANTHER" id="PTHR43654">
    <property type="entry name" value="GLUTAMATE 5-KINASE"/>
    <property type="match status" value="1"/>
</dbReference>
<comment type="catalytic activity">
    <reaction evidence="8">
        <text>L-glutamate + ATP = L-glutamyl 5-phosphate + ADP</text>
        <dbReference type="Rhea" id="RHEA:14877"/>
        <dbReference type="ChEBI" id="CHEBI:29985"/>
        <dbReference type="ChEBI" id="CHEBI:30616"/>
        <dbReference type="ChEBI" id="CHEBI:58274"/>
        <dbReference type="ChEBI" id="CHEBI:456216"/>
        <dbReference type="EC" id="2.7.2.11"/>
    </reaction>
</comment>
<feature type="binding site" evidence="8">
    <location>
        <position position="9"/>
    </location>
    <ligand>
        <name>ATP</name>
        <dbReference type="ChEBI" id="CHEBI:30616"/>
    </ligand>
</feature>
<comment type="pathway">
    <text evidence="8">Amino-acid biosynthesis; L-proline biosynthesis; L-glutamate 5-semialdehyde from L-glutamate: step 1/2.</text>
</comment>
<dbReference type="PRINTS" id="PR00474">
    <property type="entry name" value="GLU5KINASE"/>
</dbReference>
<dbReference type="InterPro" id="IPR011529">
    <property type="entry name" value="Glu_5kinase"/>
</dbReference>
<evidence type="ECO:0000256" key="3">
    <source>
        <dbReference type="ARBA" id="ARBA00022650"/>
    </source>
</evidence>
<dbReference type="SUPFAM" id="SSF53633">
    <property type="entry name" value="Carbamate kinase-like"/>
    <property type="match status" value="1"/>
</dbReference>
<evidence type="ECO:0000313" key="10">
    <source>
        <dbReference type="EMBL" id="BDS08908.1"/>
    </source>
</evidence>
<keyword evidence="5 8" id="KW-0547">Nucleotide-binding</keyword>
<keyword evidence="1 8" id="KW-0963">Cytoplasm</keyword>
<name>A0AAT9FSJ4_9BACT</name>
<dbReference type="NCBIfam" id="TIGR01027">
    <property type="entry name" value="proB"/>
    <property type="match status" value="1"/>
</dbReference>
<feature type="binding site" evidence="8">
    <location>
        <position position="138"/>
    </location>
    <ligand>
        <name>substrate</name>
    </ligand>
</feature>
<dbReference type="EMBL" id="AP026866">
    <property type="protein sequence ID" value="BDS08908.1"/>
    <property type="molecule type" value="Genomic_DNA"/>
</dbReference>
<evidence type="ECO:0000256" key="5">
    <source>
        <dbReference type="ARBA" id="ARBA00022741"/>
    </source>
</evidence>
<keyword evidence="2 8" id="KW-0028">Amino-acid biosynthesis</keyword>
<evidence type="ECO:0000256" key="2">
    <source>
        <dbReference type="ARBA" id="ARBA00022605"/>
    </source>
</evidence>
<evidence type="ECO:0000259" key="9">
    <source>
        <dbReference type="Pfam" id="PF00696"/>
    </source>
</evidence>
<dbReference type="HAMAP" id="MF_00456">
    <property type="entry name" value="ProB"/>
    <property type="match status" value="1"/>
</dbReference>
<evidence type="ECO:0000256" key="4">
    <source>
        <dbReference type="ARBA" id="ARBA00022679"/>
    </source>
</evidence>
<organism evidence="10">
    <name type="scientific">Oceaniferula spumae</name>
    <dbReference type="NCBI Taxonomy" id="2979115"/>
    <lineage>
        <taxon>Bacteria</taxon>
        <taxon>Pseudomonadati</taxon>
        <taxon>Verrucomicrobiota</taxon>
        <taxon>Verrucomicrobiia</taxon>
        <taxon>Verrucomicrobiales</taxon>
        <taxon>Verrucomicrobiaceae</taxon>
        <taxon>Oceaniferula</taxon>
    </lineage>
</organism>
<dbReference type="PANTHER" id="PTHR43654:SF1">
    <property type="entry name" value="ISOPENTENYL PHOSPHATE KINASE"/>
    <property type="match status" value="1"/>
</dbReference>
<accession>A0AAT9FSJ4</accession>
<keyword evidence="4 8" id="KW-0808">Transferase</keyword>
<evidence type="ECO:0000256" key="8">
    <source>
        <dbReference type="HAMAP-Rule" id="MF_00456"/>
    </source>
</evidence>
<comment type="caution">
    <text evidence="8">Lacks conserved residue(s) required for the propagation of feature annotation.</text>
</comment>
<feature type="domain" description="Aspartate/glutamate/uridylate kinase" evidence="9">
    <location>
        <begin position="4"/>
        <end position="228"/>
    </location>
</feature>
<dbReference type="CDD" id="cd04242">
    <property type="entry name" value="AAK_G5K_ProB"/>
    <property type="match status" value="1"/>
</dbReference>
<reference evidence="10" key="1">
    <citation type="submission" date="2024-07" db="EMBL/GenBank/DDBJ databases">
        <title>Complete genome sequence of Verrucomicrobiaceae bacterium NT6N.</title>
        <authorList>
            <person name="Huang C."/>
            <person name="Takami H."/>
            <person name="Hamasaki K."/>
        </authorList>
    </citation>
    <scope>NUCLEOTIDE SEQUENCE</scope>
    <source>
        <strain evidence="10">NT6N</strain>
    </source>
</reference>
<sequence length="252" mass="26443">MFENIVVIKIGTGVLTREQDGTLDEASLVRLVTSISELVADGVPVVMVSSGAVGAGVSALHLDGYPDDTASRQACAAVGQTRLMHAYENLFQKFRLNVAQILLTAGDLESDQRSGLVMDTLHRLLRVGNIVPIINENDSVAVEELRVGDNDMLSAKVAKLLKARLLVMLSTVDGLQRADGSTVAEVADIDDVASHVRADHGKFSIGGMASKLLAVRTALDSGVETVIASGRKPAALSTIVAGGVAGTRFLLD</sequence>
<dbReference type="AlphaFoldDB" id="A0AAT9FSJ4"/>
<feature type="binding site" evidence="8">
    <location>
        <position position="150"/>
    </location>
    <ligand>
        <name>substrate</name>
    </ligand>
</feature>
<dbReference type="GO" id="GO:0055129">
    <property type="term" value="P:L-proline biosynthetic process"/>
    <property type="evidence" value="ECO:0007669"/>
    <property type="project" value="UniProtKB-UniRule"/>
</dbReference>
<dbReference type="FunFam" id="3.40.1160.10:FF:000006">
    <property type="entry name" value="Glutamate 5-kinase"/>
    <property type="match status" value="1"/>
</dbReference>
<dbReference type="EC" id="2.7.2.11" evidence="8"/>
<dbReference type="InterPro" id="IPR041739">
    <property type="entry name" value="G5K_ProB"/>
</dbReference>
<dbReference type="GO" id="GO:0005829">
    <property type="term" value="C:cytosol"/>
    <property type="evidence" value="ECO:0007669"/>
    <property type="project" value="TreeGrafter"/>
</dbReference>
<dbReference type="PIRSF" id="PIRSF000729">
    <property type="entry name" value="GK"/>
    <property type="match status" value="1"/>
</dbReference>
<keyword evidence="6 8" id="KW-0418">Kinase</keyword>
<dbReference type="Gene3D" id="3.40.1160.10">
    <property type="entry name" value="Acetylglutamate kinase-like"/>
    <property type="match status" value="1"/>
</dbReference>
<dbReference type="InterPro" id="IPR005715">
    <property type="entry name" value="Glu_5kinase/COase_Synthase"/>
</dbReference>
<evidence type="ECO:0000256" key="7">
    <source>
        <dbReference type="ARBA" id="ARBA00022840"/>
    </source>
</evidence>
<dbReference type="GO" id="GO:0004349">
    <property type="term" value="F:glutamate 5-kinase activity"/>
    <property type="evidence" value="ECO:0007669"/>
    <property type="project" value="UniProtKB-UniRule"/>
</dbReference>
<evidence type="ECO:0000256" key="1">
    <source>
        <dbReference type="ARBA" id="ARBA00022490"/>
    </source>
</evidence>
<protein>
    <recommendedName>
        <fullName evidence="8">Glutamate 5-kinase</fullName>
        <ecNumber evidence="8">2.7.2.11</ecNumber>
    </recommendedName>
    <alternativeName>
        <fullName evidence="8">Gamma-glutamyl kinase</fullName>
        <shortName evidence="8">GK</shortName>
    </alternativeName>
</protein>
<dbReference type="InterPro" id="IPR036393">
    <property type="entry name" value="AceGlu_kinase-like_sf"/>
</dbReference>